<comment type="caution">
    <text evidence="1">The sequence shown here is derived from an EMBL/GenBank/DDBJ whole genome shotgun (WGS) entry which is preliminary data.</text>
</comment>
<accession>A0ABS8XWM2</accession>
<protein>
    <submittedName>
        <fullName evidence="1">Glycosyltransferase</fullName>
    </submittedName>
</protein>
<name>A0ABS8XWM2_9BURK</name>
<gene>
    <name evidence="1" type="ORF">LXT13_17015</name>
</gene>
<evidence type="ECO:0000313" key="2">
    <source>
        <dbReference type="Proteomes" id="UP001200741"/>
    </source>
</evidence>
<dbReference type="EMBL" id="JAJTWU010000006">
    <property type="protein sequence ID" value="MCE4556100.1"/>
    <property type="molecule type" value="Genomic_DNA"/>
</dbReference>
<evidence type="ECO:0000313" key="1">
    <source>
        <dbReference type="EMBL" id="MCE4556100.1"/>
    </source>
</evidence>
<dbReference type="RefSeq" id="WP_233373143.1">
    <property type="nucleotide sequence ID" value="NZ_JAJTWU010000006.1"/>
</dbReference>
<organism evidence="1 2">
    <name type="scientific">Pelomonas cellulosilytica</name>
    <dbReference type="NCBI Taxonomy" id="2906762"/>
    <lineage>
        <taxon>Bacteria</taxon>
        <taxon>Pseudomonadati</taxon>
        <taxon>Pseudomonadota</taxon>
        <taxon>Betaproteobacteria</taxon>
        <taxon>Burkholderiales</taxon>
        <taxon>Sphaerotilaceae</taxon>
        <taxon>Roseateles</taxon>
    </lineage>
</organism>
<reference evidence="1 2" key="1">
    <citation type="submission" date="2021-12" db="EMBL/GenBank/DDBJ databases">
        <title>Genome seq of P8.</title>
        <authorList>
            <person name="Seo T."/>
        </authorList>
    </citation>
    <scope>NUCLEOTIDE SEQUENCE [LARGE SCALE GENOMIC DNA]</scope>
    <source>
        <strain evidence="1 2">P8</strain>
    </source>
</reference>
<proteinExistence type="predicted"/>
<keyword evidence="2" id="KW-1185">Reference proteome</keyword>
<dbReference type="Proteomes" id="UP001200741">
    <property type="component" value="Unassembled WGS sequence"/>
</dbReference>
<sequence length="271" mass="30708">MDAHLEVMESLRWAFEACGIPCSVRINELDLTRRNIVFGWIVAAQINQLADLPDGSILYNFEQFAGHAAPDPLTAQWLRRFQVWDYSPFNMDYWRAAQLPREPFCAPVSYAPTLTRIPRTESPDIDTLFIGAAGMVRYEKLLAIASSEWRPSMAVLLNVWGEQRDALIGRARLMLNVSSESEALRIFEVTRVSYYLANRIPVLCERVAGVHVEPDLQDAVAWAHKDDLAATCERLLADPSALQTLGQRGFDVFSRRDARQVVRDWLAREGG</sequence>